<accession>A0AA35XZZ8</accession>
<keyword evidence="3" id="KW-1185">Reference proteome</keyword>
<feature type="region of interest" description="Disordered" evidence="1">
    <location>
        <begin position="1"/>
        <end position="23"/>
    </location>
</feature>
<sequence>MMAAGVYKTLQQSPSPHLSNLPADVKTETGEAKSLDVVCRGGRTTVASRISTVEVLLSSSMSFSAATSLEIDVVVAPLPEPIRTVGLAAKTDDRAVNVVARFQPYGCRFGLPPAVIAKSPPLPPLCDSAAANRRQEGGCAVVPSRVCECYICDV</sequence>
<gene>
    <name evidence="2" type="ORF">LSALG_LOCUS2395</name>
</gene>
<evidence type="ECO:0000313" key="2">
    <source>
        <dbReference type="EMBL" id="CAI9261614.1"/>
    </source>
</evidence>
<reference evidence="2" key="1">
    <citation type="submission" date="2023-04" db="EMBL/GenBank/DDBJ databases">
        <authorList>
            <person name="Vijverberg K."/>
            <person name="Xiong W."/>
            <person name="Schranz E."/>
        </authorList>
    </citation>
    <scope>NUCLEOTIDE SEQUENCE</scope>
</reference>
<organism evidence="2 3">
    <name type="scientific">Lactuca saligna</name>
    <name type="common">Willowleaf lettuce</name>
    <dbReference type="NCBI Taxonomy" id="75948"/>
    <lineage>
        <taxon>Eukaryota</taxon>
        <taxon>Viridiplantae</taxon>
        <taxon>Streptophyta</taxon>
        <taxon>Embryophyta</taxon>
        <taxon>Tracheophyta</taxon>
        <taxon>Spermatophyta</taxon>
        <taxon>Magnoliopsida</taxon>
        <taxon>eudicotyledons</taxon>
        <taxon>Gunneridae</taxon>
        <taxon>Pentapetalae</taxon>
        <taxon>asterids</taxon>
        <taxon>campanulids</taxon>
        <taxon>Asterales</taxon>
        <taxon>Asteraceae</taxon>
        <taxon>Cichorioideae</taxon>
        <taxon>Cichorieae</taxon>
        <taxon>Lactucinae</taxon>
        <taxon>Lactuca</taxon>
    </lineage>
</organism>
<name>A0AA35XZZ8_LACSI</name>
<proteinExistence type="predicted"/>
<evidence type="ECO:0000256" key="1">
    <source>
        <dbReference type="SAM" id="MobiDB-lite"/>
    </source>
</evidence>
<dbReference type="AlphaFoldDB" id="A0AA35XZZ8"/>
<evidence type="ECO:0000313" key="3">
    <source>
        <dbReference type="Proteomes" id="UP001177003"/>
    </source>
</evidence>
<protein>
    <submittedName>
        <fullName evidence="2">Uncharacterized protein</fullName>
    </submittedName>
</protein>
<dbReference type="EMBL" id="OX465086">
    <property type="protein sequence ID" value="CAI9261614.1"/>
    <property type="molecule type" value="Genomic_DNA"/>
</dbReference>
<dbReference type="Proteomes" id="UP001177003">
    <property type="component" value="Chromosome 0"/>
</dbReference>
<feature type="compositionally biased region" description="Polar residues" evidence="1">
    <location>
        <begin position="9"/>
        <end position="18"/>
    </location>
</feature>